<dbReference type="Gene3D" id="3.90.79.10">
    <property type="entry name" value="Nucleoside Triphosphate Pyrophosphohydrolase"/>
    <property type="match status" value="1"/>
</dbReference>
<dbReference type="PANTHER" id="PTHR43046:SF14">
    <property type="entry name" value="MUTT_NUDIX FAMILY PROTEIN"/>
    <property type="match status" value="1"/>
</dbReference>
<comment type="cofactor">
    <cofactor evidence="1">
        <name>Mg(2+)</name>
        <dbReference type="ChEBI" id="CHEBI:18420"/>
    </cofactor>
</comment>
<dbReference type="SUPFAM" id="SSF55811">
    <property type="entry name" value="Nudix"/>
    <property type="match status" value="1"/>
</dbReference>
<gene>
    <name evidence="5" type="ORF">CO058_00600</name>
</gene>
<proteinExistence type="inferred from homology"/>
<keyword evidence="2 3" id="KW-0378">Hydrolase</keyword>
<dbReference type="PANTHER" id="PTHR43046">
    <property type="entry name" value="GDP-MANNOSE MANNOSYL HYDROLASE"/>
    <property type="match status" value="1"/>
</dbReference>
<dbReference type="InterPro" id="IPR020084">
    <property type="entry name" value="NUDIX_hydrolase_CS"/>
</dbReference>
<comment type="caution">
    <text evidence="5">The sequence shown here is derived from an EMBL/GenBank/DDBJ whole genome shotgun (WGS) entry which is preliminary data.</text>
</comment>
<organism evidence="5 6">
    <name type="scientific">candidate division WWE3 bacterium CG_4_9_14_0_2_um_filter_35_11</name>
    <dbReference type="NCBI Taxonomy" id="1975077"/>
    <lineage>
        <taxon>Bacteria</taxon>
        <taxon>Katanobacteria</taxon>
    </lineage>
</organism>
<protein>
    <recommendedName>
        <fullName evidence="4">Nudix hydrolase domain-containing protein</fullName>
    </recommendedName>
</protein>
<dbReference type="Pfam" id="PF00293">
    <property type="entry name" value="NUDIX"/>
    <property type="match status" value="1"/>
</dbReference>
<feature type="domain" description="Nudix hydrolase" evidence="4">
    <location>
        <begin position="29"/>
        <end position="149"/>
    </location>
</feature>
<dbReference type="PRINTS" id="PR00502">
    <property type="entry name" value="NUDIXFAMILY"/>
</dbReference>
<dbReference type="AlphaFoldDB" id="A0A2M8EMK2"/>
<dbReference type="PROSITE" id="PS00893">
    <property type="entry name" value="NUDIX_BOX"/>
    <property type="match status" value="1"/>
</dbReference>
<evidence type="ECO:0000259" key="4">
    <source>
        <dbReference type="PROSITE" id="PS51462"/>
    </source>
</evidence>
<evidence type="ECO:0000313" key="6">
    <source>
        <dbReference type="Proteomes" id="UP000229756"/>
    </source>
</evidence>
<dbReference type="InterPro" id="IPR015797">
    <property type="entry name" value="NUDIX_hydrolase-like_dom_sf"/>
</dbReference>
<dbReference type="Proteomes" id="UP000229756">
    <property type="component" value="Unassembled WGS sequence"/>
</dbReference>
<evidence type="ECO:0000256" key="2">
    <source>
        <dbReference type="ARBA" id="ARBA00022801"/>
    </source>
</evidence>
<dbReference type="CDD" id="cd02883">
    <property type="entry name" value="NUDIX_Hydrolase"/>
    <property type="match status" value="1"/>
</dbReference>
<dbReference type="GO" id="GO:0016787">
    <property type="term" value="F:hydrolase activity"/>
    <property type="evidence" value="ECO:0007669"/>
    <property type="project" value="UniProtKB-KW"/>
</dbReference>
<reference evidence="6" key="1">
    <citation type="submission" date="2017-09" db="EMBL/GenBank/DDBJ databases">
        <title>Depth-based differentiation of microbial function through sediment-hosted aquifers and enrichment of novel symbionts in the deep terrestrial subsurface.</title>
        <authorList>
            <person name="Probst A.J."/>
            <person name="Ladd B."/>
            <person name="Jarett J.K."/>
            <person name="Geller-Mcgrath D.E."/>
            <person name="Sieber C.M.K."/>
            <person name="Emerson J.B."/>
            <person name="Anantharaman K."/>
            <person name="Thomas B.C."/>
            <person name="Malmstrom R."/>
            <person name="Stieglmeier M."/>
            <person name="Klingl A."/>
            <person name="Woyke T."/>
            <person name="Ryan C.M."/>
            <person name="Banfield J.F."/>
        </authorList>
    </citation>
    <scope>NUCLEOTIDE SEQUENCE [LARGE SCALE GENOMIC DNA]</scope>
</reference>
<dbReference type="InterPro" id="IPR020476">
    <property type="entry name" value="Nudix_hydrolase"/>
</dbReference>
<sequence length="157" mass="18120">MKSILAKIWKLLNLPKGWQLFFMRLFQNQFLVGVTGIIFNEKQEILLFKHTYRGHAWSLPGGYLKSGEHPKEAIEREIKEESNLVVSADEPLKTRTDRDTSRLDICYTGIFIGGKFIPSKEVSEYGFFSQGTMPLLRSNQVFLIEKALQELNKPLLQ</sequence>
<evidence type="ECO:0000313" key="5">
    <source>
        <dbReference type="EMBL" id="PJC23976.1"/>
    </source>
</evidence>
<dbReference type="EMBL" id="PFSJ01000005">
    <property type="protein sequence ID" value="PJC23976.1"/>
    <property type="molecule type" value="Genomic_DNA"/>
</dbReference>
<comment type="similarity">
    <text evidence="3">Belongs to the Nudix hydrolase family.</text>
</comment>
<name>A0A2M8EMK2_UNCKA</name>
<accession>A0A2M8EMK2</accession>
<dbReference type="InterPro" id="IPR000086">
    <property type="entry name" value="NUDIX_hydrolase_dom"/>
</dbReference>
<evidence type="ECO:0000256" key="1">
    <source>
        <dbReference type="ARBA" id="ARBA00001946"/>
    </source>
</evidence>
<evidence type="ECO:0000256" key="3">
    <source>
        <dbReference type="RuleBase" id="RU003476"/>
    </source>
</evidence>
<dbReference type="PROSITE" id="PS51462">
    <property type="entry name" value="NUDIX"/>
    <property type="match status" value="1"/>
</dbReference>